<evidence type="ECO:0008006" key="4">
    <source>
        <dbReference type="Google" id="ProtNLM"/>
    </source>
</evidence>
<dbReference type="Gene3D" id="4.10.60.10">
    <property type="entry name" value="Zinc finger, CCHC-type"/>
    <property type="match status" value="1"/>
</dbReference>
<proteinExistence type="predicted"/>
<dbReference type="EMBL" id="FZQP02003555">
    <property type="protein sequence ID" value="VVC98413.1"/>
    <property type="molecule type" value="Genomic_DNA"/>
</dbReference>
<evidence type="ECO:0000256" key="1">
    <source>
        <dbReference type="SAM" id="MobiDB-lite"/>
    </source>
</evidence>
<sequence length="100" mass="10664">MTWFGPLLPQGISMGSTIVKCPTTASKAIMQDRLCIGWSTVPVTLLQARPLRCFRCYGTGHGSATCTAKDLCCRCGKAGHVAPRSQGATSAQMPEHPQDI</sequence>
<feature type="region of interest" description="Disordered" evidence="1">
    <location>
        <begin position="81"/>
        <end position="100"/>
    </location>
</feature>
<name>A0A5E4QMQ6_9NEOP</name>
<feature type="non-terminal residue" evidence="2">
    <location>
        <position position="100"/>
    </location>
</feature>
<organism evidence="2 3">
    <name type="scientific">Leptidea sinapis</name>
    <dbReference type="NCBI Taxonomy" id="189913"/>
    <lineage>
        <taxon>Eukaryota</taxon>
        <taxon>Metazoa</taxon>
        <taxon>Ecdysozoa</taxon>
        <taxon>Arthropoda</taxon>
        <taxon>Hexapoda</taxon>
        <taxon>Insecta</taxon>
        <taxon>Pterygota</taxon>
        <taxon>Neoptera</taxon>
        <taxon>Endopterygota</taxon>
        <taxon>Lepidoptera</taxon>
        <taxon>Glossata</taxon>
        <taxon>Ditrysia</taxon>
        <taxon>Papilionoidea</taxon>
        <taxon>Pieridae</taxon>
        <taxon>Dismorphiinae</taxon>
        <taxon>Leptidea</taxon>
    </lineage>
</organism>
<accession>A0A5E4QMQ6</accession>
<dbReference type="GO" id="GO:0003676">
    <property type="term" value="F:nucleic acid binding"/>
    <property type="evidence" value="ECO:0007669"/>
    <property type="project" value="InterPro"/>
</dbReference>
<keyword evidence="3" id="KW-1185">Reference proteome</keyword>
<dbReference type="InterPro" id="IPR036875">
    <property type="entry name" value="Znf_CCHC_sf"/>
</dbReference>
<gene>
    <name evidence="2" type="ORF">LSINAPIS_LOCUS9496</name>
</gene>
<dbReference type="Proteomes" id="UP000324832">
    <property type="component" value="Unassembled WGS sequence"/>
</dbReference>
<reference evidence="2 3" key="1">
    <citation type="submission" date="2017-07" db="EMBL/GenBank/DDBJ databases">
        <authorList>
            <person name="Talla V."/>
            <person name="Backstrom N."/>
        </authorList>
    </citation>
    <scope>NUCLEOTIDE SEQUENCE [LARGE SCALE GENOMIC DNA]</scope>
</reference>
<evidence type="ECO:0000313" key="3">
    <source>
        <dbReference type="Proteomes" id="UP000324832"/>
    </source>
</evidence>
<dbReference type="AlphaFoldDB" id="A0A5E4QMQ6"/>
<dbReference type="SUPFAM" id="SSF57756">
    <property type="entry name" value="Retrovirus zinc finger-like domains"/>
    <property type="match status" value="1"/>
</dbReference>
<protein>
    <recommendedName>
        <fullName evidence="4">CCHC-type domain-containing protein</fullName>
    </recommendedName>
</protein>
<evidence type="ECO:0000313" key="2">
    <source>
        <dbReference type="EMBL" id="VVC98413.1"/>
    </source>
</evidence>
<dbReference type="GO" id="GO:0008270">
    <property type="term" value="F:zinc ion binding"/>
    <property type="evidence" value="ECO:0007669"/>
    <property type="project" value="InterPro"/>
</dbReference>